<dbReference type="InterPro" id="IPR013766">
    <property type="entry name" value="Thioredoxin_domain"/>
</dbReference>
<keyword evidence="3" id="KW-1185">Reference proteome</keyword>
<evidence type="ECO:0000259" key="1">
    <source>
        <dbReference type="Pfam" id="PF00085"/>
    </source>
</evidence>
<dbReference type="RefSeq" id="WP_126039408.1">
    <property type="nucleotide sequence ID" value="NZ_CP034438.1"/>
</dbReference>
<proteinExistence type="predicted"/>
<dbReference type="OrthoDB" id="1495530at2"/>
<dbReference type="InterPro" id="IPR036249">
    <property type="entry name" value="Thioredoxin-like_sf"/>
</dbReference>
<accession>A0A3Q8WUM4</accession>
<dbReference type="CDD" id="cd02947">
    <property type="entry name" value="TRX_family"/>
    <property type="match status" value="1"/>
</dbReference>
<dbReference type="SUPFAM" id="SSF52833">
    <property type="entry name" value="Thioredoxin-like"/>
    <property type="match status" value="1"/>
</dbReference>
<dbReference type="Gene3D" id="3.40.30.10">
    <property type="entry name" value="Glutaredoxin"/>
    <property type="match status" value="1"/>
</dbReference>
<name>A0A3Q8WUM4_9ACTO</name>
<feature type="domain" description="Thioredoxin" evidence="1">
    <location>
        <begin position="4"/>
        <end position="78"/>
    </location>
</feature>
<organism evidence="2 3">
    <name type="scientific">Flaviflexus salsibiostraticola</name>
    <dbReference type="NCBI Taxonomy" id="1282737"/>
    <lineage>
        <taxon>Bacteria</taxon>
        <taxon>Bacillati</taxon>
        <taxon>Actinomycetota</taxon>
        <taxon>Actinomycetes</taxon>
        <taxon>Actinomycetales</taxon>
        <taxon>Actinomycetaceae</taxon>
        <taxon>Flaviflexus</taxon>
    </lineage>
</organism>
<reference evidence="2 3" key="1">
    <citation type="submission" date="2018-12" db="EMBL/GenBank/DDBJ databases">
        <title>Complete genome sequence of Flaviflexus salsibiostraticola KCTC 33148.</title>
        <authorList>
            <person name="Bae J.-W."/>
        </authorList>
    </citation>
    <scope>NUCLEOTIDE SEQUENCE [LARGE SCALE GENOMIC DNA]</scope>
    <source>
        <strain evidence="2 3">KCTC 33148</strain>
    </source>
</reference>
<dbReference type="KEGG" id="fsl:EJO69_03755"/>
<protein>
    <submittedName>
        <fullName evidence="2">Thioredoxin</fullName>
    </submittedName>
</protein>
<evidence type="ECO:0000313" key="2">
    <source>
        <dbReference type="EMBL" id="AZN29521.1"/>
    </source>
</evidence>
<dbReference type="AlphaFoldDB" id="A0A3Q8WUM4"/>
<gene>
    <name evidence="2" type="ORF">EJO69_03755</name>
</gene>
<sequence>MPDLVLFTTGFCAPCRAARQVLDYASNDLEFTLTEVNASDHPERAMAAGITSTPTLLALGPEGEEWRLVGVPRLAELRRLLAGT</sequence>
<dbReference type="EMBL" id="CP034438">
    <property type="protein sequence ID" value="AZN29521.1"/>
    <property type="molecule type" value="Genomic_DNA"/>
</dbReference>
<evidence type="ECO:0000313" key="3">
    <source>
        <dbReference type="Proteomes" id="UP000270021"/>
    </source>
</evidence>
<dbReference type="Pfam" id="PF00085">
    <property type="entry name" value="Thioredoxin"/>
    <property type="match status" value="1"/>
</dbReference>
<dbReference type="Proteomes" id="UP000270021">
    <property type="component" value="Chromosome"/>
</dbReference>